<proteinExistence type="inferred from homology"/>
<evidence type="ECO:0000256" key="1">
    <source>
        <dbReference type="ARBA" id="ARBA00038283"/>
    </source>
</evidence>
<gene>
    <name evidence="3" type="ORF">M0L20_25770</name>
</gene>
<organism evidence="3 4">
    <name type="scientific">Spirosoma liriopis</name>
    <dbReference type="NCBI Taxonomy" id="2937440"/>
    <lineage>
        <taxon>Bacteria</taxon>
        <taxon>Pseudomonadati</taxon>
        <taxon>Bacteroidota</taxon>
        <taxon>Cytophagia</taxon>
        <taxon>Cytophagales</taxon>
        <taxon>Cytophagaceae</taxon>
        <taxon>Spirosoma</taxon>
    </lineage>
</organism>
<evidence type="ECO:0000259" key="2">
    <source>
        <dbReference type="Pfam" id="PF01051"/>
    </source>
</evidence>
<comment type="caution">
    <text evidence="3">The sequence shown here is derived from an EMBL/GenBank/DDBJ whole genome shotgun (WGS) entry which is preliminary data.</text>
</comment>
<sequence>MAKNKEVKPIESEQLVILKNAVAMAKYDLSRNQQKVFLEVAMLAKNNPEEKFYKLYIREFLKNIGVSTNDTAELKREIEEMRNITIHIPKTKRGGELKANFFASVEIFENQSSRFIEIELSEKLKPYFIEIAEGEFFHYQIENTRVLKSNHSIRMYLYLKAWRWAGKATIRYDELRGILGVKEGDYKLFGDFKRRVLDKCQDELKQRTDIAFDYILIRERPNNPNTPVHKISFTVKDNGKTPAIIEVPLLPQTVIGKTSPLIDVPLPPQTVIPLTVEPDQELLKLAYEIEKIDVQELAVLVGNYGRERVHDVLVLAKEQADKGIKIQSLIAYLHVAIKNESAKGKARNQALKRSNIDTMKVHREIETAIKRGLDNYREKYYTELGKKAKPEQKNEFLTLLLERIAKNEIRRHDVYDGETLKQDVVRYLYGYEYHKKSDDELAVMFMQSIDKLVAKEKGFWKYL</sequence>
<comment type="similarity">
    <text evidence="1">Belongs to the initiator RepB protein family.</text>
</comment>
<feature type="domain" description="Initiator Rep protein WH1" evidence="2">
    <location>
        <begin position="16"/>
        <end position="160"/>
    </location>
</feature>
<reference evidence="3 4" key="1">
    <citation type="submission" date="2022-04" db="EMBL/GenBank/DDBJ databases">
        <title>Spirosoma sp. strain RP8 genome sequencing and assembly.</title>
        <authorList>
            <person name="Jung Y."/>
        </authorList>
    </citation>
    <scope>NUCLEOTIDE SEQUENCE [LARGE SCALE GENOMIC DNA]</scope>
    <source>
        <strain evidence="3 4">RP8</strain>
    </source>
</reference>
<dbReference type="InterPro" id="IPR036390">
    <property type="entry name" value="WH_DNA-bd_sf"/>
</dbReference>
<protein>
    <submittedName>
        <fullName evidence="3">Replication initiation protein</fullName>
    </submittedName>
</protein>
<dbReference type="EMBL" id="JALPRF010000007">
    <property type="protein sequence ID" value="MCK8495300.1"/>
    <property type="molecule type" value="Genomic_DNA"/>
</dbReference>
<accession>A0ABT0HSZ5</accession>
<dbReference type="InterPro" id="IPR000525">
    <property type="entry name" value="Initiator_Rep_WH1"/>
</dbReference>
<dbReference type="RefSeq" id="WP_248480039.1">
    <property type="nucleotide sequence ID" value="NZ_JALPRF010000007.1"/>
</dbReference>
<dbReference type="Pfam" id="PF21205">
    <property type="entry name" value="Rep3_C"/>
    <property type="match status" value="1"/>
</dbReference>
<keyword evidence="4" id="KW-1185">Reference proteome</keyword>
<name>A0ABT0HSZ5_9BACT</name>
<dbReference type="Pfam" id="PF01051">
    <property type="entry name" value="Rep3_N"/>
    <property type="match status" value="1"/>
</dbReference>
<evidence type="ECO:0000313" key="4">
    <source>
        <dbReference type="Proteomes" id="UP001202180"/>
    </source>
</evidence>
<dbReference type="Proteomes" id="UP001202180">
    <property type="component" value="Unassembled WGS sequence"/>
</dbReference>
<dbReference type="InterPro" id="IPR036388">
    <property type="entry name" value="WH-like_DNA-bd_sf"/>
</dbReference>
<dbReference type="Gene3D" id="1.10.10.10">
    <property type="entry name" value="Winged helix-like DNA-binding domain superfamily/Winged helix DNA-binding domain"/>
    <property type="match status" value="2"/>
</dbReference>
<dbReference type="SUPFAM" id="SSF46785">
    <property type="entry name" value="Winged helix' DNA-binding domain"/>
    <property type="match status" value="2"/>
</dbReference>
<evidence type="ECO:0000313" key="3">
    <source>
        <dbReference type="EMBL" id="MCK8495300.1"/>
    </source>
</evidence>